<sequence>MKERLHHTLDMDTLKSEAARQSMSVELWDGKEKTHEAEAVAVSITVSNYVHPISIASHLLLALRNKLEVTNVWIVSHESMPHEHQADTTLINVTAFPRNIKETCNAS</sequence>
<evidence type="ECO:0000313" key="2">
    <source>
        <dbReference type="Proteomes" id="UP000827787"/>
    </source>
</evidence>
<reference evidence="1 2" key="1">
    <citation type="submission" date="2021-06" db="EMBL/GenBank/DDBJ databases">
        <title>Complete genome sequence of Erwinia phage pEa_SNUABM_03.</title>
        <authorList>
            <person name="Kim S.G."/>
            <person name="Park S.C."/>
        </authorList>
    </citation>
    <scope>NUCLEOTIDE SEQUENCE [LARGE SCALE GENOMIC DNA]</scope>
</reference>
<evidence type="ECO:0000313" key="1">
    <source>
        <dbReference type="EMBL" id="QZE56364.1"/>
    </source>
</evidence>
<accession>A0AAE8BYK3</accession>
<proteinExistence type="predicted"/>
<dbReference type="EMBL" id="MZ443770">
    <property type="protein sequence ID" value="QZE56364.1"/>
    <property type="molecule type" value="Genomic_DNA"/>
</dbReference>
<keyword evidence="2" id="KW-1185">Reference proteome</keyword>
<gene>
    <name evidence="1" type="ORF">pEaSNUABM3_00167</name>
</gene>
<protein>
    <submittedName>
        <fullName evidence="1">Uncharacterized protein</fullName>
    </submittedName>
</protein>
<organism evidence="1 2">
    <name type="scientific">Erwinia phage pEa_SNUABM_3</name>
    <dbReference type="NCBI Taxonomy" id="2869552"/>
    <lineage>
        <taxon>Viruses</taxon>
        <taxon>Duplodnaviria</taxon>
        <taxon>Heunggongvirae</taxon>
        <taxon>Uroviricota</taxon>
        <taxon>Caudoviricetes</taxon>
        <taxon>Alexandravirus</taxon>
        <taxon>Alexandravirus SNUABM3</taxon>
    </lineage>
</organism>
<name>A0AAE8BYK3_9CAUD</name>
<dbReference type="Proteomes" id="UP000827787">
    <property type="component" value="Segment"/>
</dbReference>